<evidence type="ECO:0000313" key="3">
    <source>
        <dbReference type="Proteomes" id="UP000013085"/>
    </source>
</evidence>
<dbReference type="GO" id="GO:0046872">
    <property type="term" value="F:metal ion binding"/>
    <property type="evidence" value="ECO:0007669"/>
    <property type="project" value="UniProtKB-KW"/>
</dbReference>
<accession>A0A0E2H5X1</accession>
<dbReference type="AlphaFoldDB" id="A0A0E2H5X1"/>
<dbReference type="InterPro" id="IPR036849">
    <property type="entry name" value="Enolase-like_C_sf"/>
</dbReference>
<reference evidence="2 3" key="1">
    <citation type="submission" date="2013-01" db="EMBL/GenBank/DDBJ databases">
        <title>The Genome Sequence of Clostridium clostridioforme 90A8.</title>
        <authorList>
            <consortium name="The Broad Institute Genome Sequencing Platform"/>
            <person name="Earl A."/>
            <person name="Ward D."/>
            <person name="Feldgarden M."/>
            <person name="Gevers D."/>
            <person name="Courvalin P."/>
            <person name="Lambert T."/>
            <person name="Walker B."/>
            <person name="Young S.K."/>
            <person name="Zeng Q."/>
            <person name="Gargeya S."/>
            <person name="Fitzgerald M."/>
            <person name="Haas B."/>
            <person name="Abouelleil A."/>
            <person name="Alvarado L."/>
            <person name="Arachchi H.M."/>
            <person name="Berlin A.M."/>
            <person name="Chapman S.B."/>
            <person name="Dewar J."/>
            <person name="Goldberg J."/>
            <person name="Griggs A."/>
            <person name="Gujja S."/>
            <person name="Hansen M."/>
            <person name="Howarth C."/>
            <person name="Imamovic A."/>
            <person name="Larimer J."/>
            <person name="McCowan C."/>
            <person name="Murphy C."/>
            <person name="Neiman D."/>
            <person name="Pearson M."/>
            <person name="Priest M."/>
            <person name="Roberts A."/>
            <person name="Saif S."/>
            <person name="Shea T."/>
            <person name="Sisk P."/>
            <person name="Sykes S."/>
            <person name="Wortman J."/>
            <person name="Nusbaum C."/>
            <person name="Birren B."/>
        </authorList>
    </citation>
    <scope>NUCLEOTIDE SEQUENCE [LARGE SCALE GENOMIC DNA]</scope>
    <source>
        <strain evidence="2 3">90A8</strain>
    </source>
</reference>
<comment type="caution">
    <text evidence="2">The sequence shown here is derived from an EMBL/GenBank/DDBJ whole genome shotgun (WGS) entry which is preliminary data.</text>
</comment>
<keyword evidence="1" id="KW-0479">Metal-binding</keyword>
<dbReference type="Proteomes" id="UP000013085">
    <property type="component" value="Unassembled WGS sequence"/>
</dbReference>
<proteinExistence type="predicted"/>
<gene>
    <name evidence="2" type="ORF">HMPREF1090_04291</name>
</gene>
<dbReference type="EMBL" id="AGYR01000047">
    <property type="protein sequence ID" value="ENZ10310.1"/>
    <property type="molecule type" value="Genomic_DNA"/>
</dbReference>
<dbReference type="Gene3D" id="3.20.20.120">
    <property type="entry name" value="Enolase-like C-terminal domain"/>
    <property type="match status" value="1"/>
</dbReference>
<dbReference type="SUPFAM" id="SSF51604">
    <property type="entry name" value="Enolase C-terminal domain-like"/>
    <property type="match status" value="1"/>
</dbReference>
<evidence type="ECO:0000313" key="2">
    <source>
        <dbReference type="EMBL" id="ENZ10310.1"/>
    </source>
</evidence>
<dbReference type="HOGENOM" id="CLU_2477852_0_0_9"/>
<name>A0A0E2H5X1_9FIRM</name>
<evidence type="ECO:0000256" key="1">
    <source>
        <dbReference type="ARBA" id="ARBA00022723"/>
    </source>
</evidence>
<organism evidence="2 3">
    <name type="scientific">[Clostridium] clostridioforme 90A8</name>
    <dbReference type="NCBI Taxonomy" id="999408"/>
    <lineage>
        <taxon>Bacteria</taxon>
        <taxon>Bacillati</taxon>
        <taxon>Bacillota</taxon>
        <taxon>Clostridia</taxon>
        <taxon>Lachnospirales</taxon>
        <taxon>Lachnospiraceae</taxon>
        <taxon>Enterocloster</taxon>
    </lineage>
</organism>
<sequence>MPVYDLLGGKSRDAVAVYMYANGSSLEDVIEKAQAHWENGFSYIRLQYDPLESFSMEWLTNDRRSRGTKSGCYLDSRKYARETVHPY</sequence>
<protein>
    <submittedName>
        <fullName evidence="2">Uncharacterized protein</fullName>
    </submittedName>
</protein>